<dbReference type="PANTHER" id="PTHR43465:SF2">
    <property type="entry name" value="DUF1680 DOMAIN PROTEIN (AFU_ORTHOLOGUE AFUA_1G08910)"/>
    <property type="match status" value="1"/>
</dbReference>
<name>A0A4Y3KH35_9CELL</name>
<evidence type="ECO:0000259" key="1">
    <source>
        <dbReference type="Pfam" id="PF07944"/>
    </source>
</evidence>
<gene>
    <name evidence="4" type="ORF">CGE01nite_09600</name>
</gene>
<organism evidence="4 5">
    <name type="scientific">Cellulomonas gelida</name>
    <dbReference type="NCBI Taxonomy" id="1712"/>
    <lineage>
        <taxon>Bacteria</taxon>
        <taxon>Bacillati</taxon>
        <taxon>Actinomycetota</taxon>
        <taxon>Actinomycetes</taxon>
        <taxon>Micrococcales</taxon>
        <taxon>Cellulomonadaceae</taxon>
        <taxon>Cellulomonas</taxon>
    </lineage>
</organism>
<dbReference type="Pfam" id="PF20736">
    <property type="entry name" value="Glyco_hydro127M"/>
    <property type="match status" value="1"/>
</dbReference>
<proteinExistence type="predicted"/>
<dbReference type="InterPro" id="IPR049049">
    <property type="entry name" value="Beta-AFase-like_GH127_C"/>
</dbReference>
<evidence type="ECO:0008006" key="6">
    <source>
        <dbReference type="Google" id="ProtNLM"/>
    </source>
</evidence>
<dbReference type="EMBL" id="BJLQ01000007">
    <property type="protein sequence ID" value="GEA83709.1"/>
    <property type="molecule type" value="Genomic_DNA"/>
</dbReference>
<evidence type="ECO:0000259" key="2">
    <source>
        <dbReference type="Pfam" id="PF20736"/>
    </source>
</evidence>
<feature type="domain" description="Non-reducing end beta-L-arabinofuranosidase-like GH127 catalytic" evidence="1">
    <location>
        <begin position="30"/>
        <end position="422"/>
    </location>
</feature>
<reference evidence="4 5" key="1">
    <citation type="submission" date="2019-06" db="EMBL/GenBank/DDBJ databases">
        <title>Whole genome shotgun sequence of Cellulomonas gelida NBRC 3748.</title>
        <authorList>
            <person name="Hosoyama A."/>
            <person name="Uohara A."/>
            <person name="Ohji S."/>
            <person name="Ichikawa N."/>
        </authorList>
    </citation>
    <scope>NUCLEOTIDE SEQUENCE [LARGE SCALE GENOMIC DNA]</scope>
    <source>
        <strain evidence="4 5">NBRC 3748</strain>
    </source>
</reference>
<dbReference type="RefSeq" id="WP_141369303.1">
    <property type="nucleotide sequence ID" value="NZ_BJLQ01000007.1"/>
</dbReference>
<evidence type="ECO:0000313" key="5">
    <source>
        <dbReference type="Proteomes" id="UP000320461"/>
    </source>
</evidence>
<dbReference type="AlphaFoldDB" id="A0A4Y3KH35"/>
<dbReference type="SUPFAM" id="SSF48208">
    <property type="entry name" value="Six-hairpin glycosidases"/>
    <property type="match status" value="1"/>
</dbReference>
<dbReference type="GO" id="GO:0005975">
    <property type="term" value="P:carbohydrate metabolic process"/>
    <property type="evidence" value="ECO:0007669"/>
    <property type="project" value="InterPro"/>
</dbReference>
<evidence type="ECO:0000313" key="4">
    <source>
        <dbReference type="EMBL" id="GEA83709.1"/>
    </source>
</evidence>
<dbReference type="PANTHER" id="PTHR43465">
    <property type="entry name" value="DUF1680 DOMAIN PROTEIN (AFU_ORTHOLOGUE AFUA_1G08910)"/>
    <property type="match status" value="1"/>
</dbReference>
<dbReference type="Pfam" id="PF20737">
    <property type="entry name" value="Glyco_hydro127C"/>
    <property type="match status" value="1"/>
</dbReference>
<dbReference type="InterPro" id="IPR049046">
    <property type="entry name" value="Beta-AFase-like_GH127_middle"/>
</dbReference>
<comment type="caution">
    <text evidence="4">The sequence shown here is derived from an EMBL/GenBank/DDBJ whole genome shotgun (WGS) entry which is preliminary data.</text>
</comment>
<dbReference type="InterPro" id="IPR049174">
    <property type="entry name" value="Beta-AFase-like"/>
</dbReference>
<keyword evidence="5" id="KW-1185">Reference proteome</keyword>
<dbReference type="InterPro" id="IPR008928">
    <property type="entry name" value="6-hairpin_glycosidase_sf"/>
</dbReference>
<sequence>MITILSNDTHGVVAPALPGAGVLRPLGLDEVTITGGFWGERQHVNATATIDHCDEWEQRVGWIDNFAAAAEGSVAATRTGREFSDSDVYKLVEAMAWEVARTGDPHLEARIQELAQMFERVQEPDGYLSTKYGRPGQAPRYSDLAWGHELYCYGHLIQAAVARLRSGHDDTLVRVALRAADHMCEAFGPDGIQSVCGHAEVEVALVELYRATGVERYLALAKLFVERRGTGTLPDIEFGREYFQDDIPVREATVLRGHAVRALYLTAGVVDLALETKDDELLDAARGQFATTLARRTYLTGGMGSHHQDEAYGDDFELPPDRSYCETCAGVGSVMVAWRLALATGDLSYGDVVERALYNVVATSPAADGRAFFYTNPLHKRVPGQEAEADEVSPRALSRLRAPWFEVSCCPTNVARTFASLAGYVATATDAGVQIHQLAPCSIQTRLSGGDVRLAVATRYPDDGDVVVRVVEAPEGPWELSLRVPSWAQGSATLDGVPVPGAVARVSDLRAGEEVRLSLPMRVRVTAPDQRIDAVRGCLAFERGPLVLCLESTDLPDGLEVDDVVLAEPTAHDVDGRAHVALRRVEHDDRAWPYAEHGTGRAEGDTLTAALVPYYSWANRGPSTMRVWIPQG</sequence>
<evidence type="ECO:0000259" key="3">
    <source>
        <dbReference type="Pfam" id="PF20737"/>
    </source>
</evidence>
<protein>
    <recommendedName>
        <fullName evidence="6">Glycoside hydrolase family 127 protein</fullName>
    </recommendedName>
</protein>
<dbReference type="Pfam" id="PF07944">
    <property type="entry name" value="Beta-AFase-like_GH127_cat"/>
    <property type="match status" value="1"/>
</dbReference>
<dbReference type="OrthoDB" id="9757939at2"/>
<feature type="domain" description="Non-reducing end beta-L-arabinofuranosidase-like GH127 C-terminal" evidence="3">
    <location>
        <begin position="523"/>
        <end position="630"/>
    </location>
</feature>
<dbReference type="InterPro" id="IPR012878">
    <property type="entry name" value="Beta-AFase-like_GH127_cat"/>
</dbReference>
<dbReference type="Proteomes" id="UP000320461">
    <property type="component" value="Unassembled WGS sequence"/>
</dbReference>
<accession>A0A4Y3KH35</accession>
<feature type="domain" description="Non-reducing end beta-L-arabinofuranosidase-like GH127 middle" evidence="2">
    <location>
        <begin position="433"/>
        <end position="498"/>
    </location>
</feature>